<dbReference type="InterPro" id="IPR008271">
    <property type="entry name" value="Ser/Thr_kinase_AS"/>
</dbReference>
<evidence type="ECO:0000256" key="5">
    <source>
        <dbReference type="PROSITE-ProRule" id="PRU10141"/>
    </source>
</evidence>
<dbReference type="InterPro" id="IPR011009">
    <property type="entry name" value="Kinase-like_dom_sf"/>
</dbReference>
<evidence type="ECO:0000256" key="6">
    <source>
        <dbReference type="SAM" id="MobiDB-lite"/>
    </source>
</evidence>
<feature type="compositionally biased region" description="Pro residues" evidence="6">
    <location>
        <begin position="368"/>
        <end position="402"/>
    </location>
</feature>
<dbReference type="Gene3D" id="3.30.200.20">
    <property type="entry name" value="Phosphorylase Kinase, domain 1"/>
    <property type="match status" value="1"/>
</dbReference>
<dbReference type="PANTHER" id="PTHR43289:SF34">
    <property type="entry name" value="SERINE_THREONINE-PROTEIN KINASE YBDM-RELATED"/>
    <property type="match status" value="1"/>
</dbReference>
<dbReference type="AlphaFoldDB" id="A0A8J3PJL1"/>
<dbReference type="SUPFAM" id="SSF56112">
    <property type="entry name" value="Protein kinase-like (PK-like)"/>
    <property type="match status" value="1"/>
</dbReference>
<dbReference type="Proteomes" id="UP000660339">
    <property type="component" value="Unassembled WGS sequence"/>
</dbReference>
<dbReference type="GO" id="GO:0004674">
    <property type="term" value="F:protein serine/threonine kinase activity"/>
    <property type="evidence" value="ECO:0007669"/>
    <property type="project" value="TreeGrafter"/>
</dbReference>
<evidence type="ECO:0000313" key="8">
    <source>
        <dbReference type="EMBL" id="GIG17531.1"/>
    </source>
</evidence>
<dbReference type="Pfam" id="PF00069">
    <property type="entry name" value="Pkinase"/>
    <property type="match status" value="1"/>
</dbReference>
<feature type="domain" description="Protein kinase" evidence="7">
    <location>
        <begin position="21"/>
        <end position="275"/>
    </location>
</feature>
<dbReference type="InterPro" id="IPR017441">
    <property type="entry name" value="Protein_kinase_ATP_BS"/>
</dbReference>
<dbReference type="Gene3D" id="2.60.120.560">
    <property type="entry name" value="Exo-inulinase, domain 1"/>
    <property type="match status" value="1"/>
</dbReference>
<protein>
    <recommendedName>
        <fullName evidence="7">Protein kinase domain-containing protein</fullName>
    </recommendedName>
</protein>
<feature type="compositionally biased region" description="Low complexity" evidence="6">
    <location>
        <begin position="357"/>
        <end position="367"/>
    </location>
</feature>
<evidence type="ECO:0000256" key="3">
    <source>
        <dbReference type="ARBA" id="ARBA00022777"/>
    </source>
</evidence>
<dbReference type="PROSITE" id="PS00108">
    <property type="entry name" value="PROTEIN_KINASE_ST"/>
    <property type="match status" value="1"/>
</dbReference>
<dbReference type="InterPro" id="IPR000719">
    <property type="entry name" value="Prot_kinase_dom"/>
</dbReference>
<proteinExistence type="predicted"/>
<organism evidence="8 9">
    <name type="scientific">Catellatospora methionotrophica</name>
    <dbReference type="NCBI Taxonomy" id="121620"/>
    <lineage>
        <taxon>Bacteria</taxon>
        <taxon>Bacillati</taxon>
        <taxon>Actinomycetota</taxon>
        <taxon>Actinomycetes</taxon>
        <taxon>Micromonosporales</taxon>
        <taxon>Micromonosporaceae</taxon>
        <taxon>Catellatospora</taxon>
    </lineage>
</organism>
<dbReference type="CDD" id="cd14014">
    <property type="entry name" value="STKc_PknB_like"/>
    <property type="match status" value="1"/>
</dbReference>
<evidence type="ECO:0000259" key="7">
    <source>
        <dbReference type="PROSITE" id="PS50011"/>
    </source>
</evidence>
<keyword evidence="4 5" id="KW-0067">ATP-binding</keyword>
<dbReference type="GO" id="GO:0005524">
    <property type="term" value="F:ATP binding"/>
    <property type="evidence" value="ECO:0007669"/>
    <property type="project" value="UniProtKB-UniRule"/>
</dbReference>
<dbReference type="PROSITE" id="PS50011">
    <property type="entry name" value="PROTEIN_KINASE_DOM"/>
    <property type="match status" value="1"/>
</dbReference>
<keyword evidence="9" id="KW-1185">Reference proteome</keyword>
<comment type="caution">
    <text evidence="8">The sequence shown here is derived from an EMBL/GenBank/DDBJ whole genome shotgun (WGS) entry which is preliminary data.</text>
</comment>
<feature type="region of interest" description="Disordered" evidence="6">
    <location>
        <begin position="357"/>
        <end position="423"/>
    </location>
</feature>
<dbReference type="RefSeq" id="WP_166388415.1">
    <property type="nucleotide sequence ID" value="NZ_BAAATT010000037.1"/>
</dbReference>
<gene>
    <name evidence="8" type="ORF">Cme02nite_58630</name>
</gene>
<feature type="binding site" evidence="5">
    <location>
        <position position="49"/>
    </location>
    <ligand>
        <name>ATP</name>
        <dbReference type="ChEBI" id="CHEBI:30616"/>
    </ligand>
</feature>
<evidence type="ECO:0000256" key="4">
    <source>
        <dbReference type="ARBA" id="ARBA00022840"/>
    </source>
</evidence>
<dbReference type="PANTHER" id="PTHR43289">
    <property type="entry name" value="MITOGEN-ACTIVATED PROTEIN KINASE KINASE KINASE 20-RELATED"/>
    <property type="match status" value="1"/>
</dbReference>
<dbReference type="SMART" id="SM00220">
    <property type="entry name" value="S_TKc"/>
    <property type="match status" value="1"/>
</dbReference>
<keyword evidence="3" id="KW-0418">Kinase</keyword>
<reference evidence="8" key="1">
    <citation type="submission" date="2021-01" db="EMBL/GenBank/DDBJ databases">
        <title>Whole genome shotgun sequence of Catellatospora methionotrophica NBRC 14553.</title>
        <authorList>
            <person name="Komaki H."/>
            <person name="Tamura T."/>
        </authorList>
    </citation>
    <scope>NUCLEOTIDE SEQUENCE</scope>
    <source>
        <strain evidence="8">NBRC 14553</strain>
    </source>
</reference>
<keyword evidence="2 5" id="KW-0547">Nucleotide-binding</keyword>
<dbReference type="EMBL" id="BONJ01000032">
    <property type="protein sequence ID" value="GIG17531.1"/>
    <property type="molecule type" value="Genomic_DNA"/>
</dbReference>
<dbReference type="PROSITE" id="PS00107">
    <property type="entry name" value="PROTEIN_KINASE_ATP"/>
    <property type="match status" value="1"/>
</dbReference>
<sequence>MVGADASRPLRPTDPRELGGYTLLGRLGEGGMGCVYLARDPLDALVAVKVIRADLAGEPEFRQRFRSEVERAKQVPPFCTAEVLDADPDHDSPYLVVEYVDGPSLSHVVQQRGPLTPANLHGLAIGVATALTAIHGAGVIHRDLKPSNVLLAPGTPKVIDFGIARAVEGQPGNTRTDQLIGTVAYMAPERLDTKARKALTPAADVFAWGAVVAFAGTGRITFAADSMPAVAVRIMTAEPDLDGLTGPLRELVEAALAKDPKDRPTARDLLDRLLTRGPDRALSSGELPRQAAAAAEAGSRFAVVDADPTSLRPDAAPRLRDSRWAKPVAAGLGATTLLLGGLTVALLTGALPAGFAAAPSASTSPSASPTPSPSPSLSPSPSTSPSPSLSPSPSATPKPSKPAPYRVEKLNRAQSWSVRTDDPDGATCRYGNQAFEVTTLKDWSYQCSGPDDTLADFRVEVDVALMDEGSCAGIWFRYRALHGYELRVCEDKVRLMRHADDDPSNGRTLVDIPLDKPLALGKFTRVGISAAGPRFRLFLGGKEITRTPFENAQFTEGRVILGVSTVGKEGASPWRVRFRNISMWQSAL</sequence>
<evidence type="ECO:0000256" key="2">
    <source>
        <dbReference type="ARBA" id="ARBA00022741"/>
    </source>
</evidence>
<accession>A0A8J3PJL1</accession>
<evidence type="ECO:0000313" key="9">
    <source>
        <dbReference type="Proteomes" id="UP000660339"/>
    </source>
</evidence>
<keyword evidence="1" id="KW-0808">Transferase</keyword>
<dbReference type="Gene3D" id="1.10.510.10">
    <property type="entry name" value="Transferase(Phosphotransferase) domain 1"/>
    <property type="match status" value="1"/>
</dbReference>
<evidence type="ECO:0000256" key="1">
    <source>
        <dbReference type="ARBA" id="ARBA00022679"/>
    </source>
</evidence>
<name>A0A8J3PJL1_9ACTN</name>